<protein>
    <recommendedName>
        <fullName evidence="2">MobA-like NTP transferase domain-containing protein</fullName>
    </recommendedName>
</protein>
<feature type="non-terminal residue" evidence="1">
    <location>
        <position position="1"/>
    </location>
</feature>
<evidence type="ECO:0008006" key="2">
    <source>
        <dbReference type="Google" id="ProtNLM"/>
    </source>
</evidence>
<dbReference type="EMBL" id="BARS01008907">
    <property type="protein sequence ID" value="GAF67899.1"/>
    <property type="molecule type" value="Genomic_DNA"/>
</dbReference>
<gene>
    <name evidence="1" type="ORF">S01H1_16868</name>
</gene>
<reference evidence="1" key="1">
    <citation type="journal article" date="2014" name="Front. Microbiol.">
        <title>High frequency of phylogenetically diverse reductive dehalogenase-homologous genes in deep subseafloor sedimentary metagenomes.</title>
        <authorList>
            <person name="Kawai M."/>
            <person name="Futagami T."/>
            <person name="Toyoda A."/>
            <person name="Takaki Y."/>
            <person name="Nishi S."/>
            <person name="Hori S."/>
            <person name="Arai W."/>
            <person name="Tsubouchi T."/>
            <person name="Morono Y."/>
            <person name="Uchiyama I."/>
            <person name="Ito T."/>
            <person name="Fujiyama A."/>
            <person name="Inagaki F."/>
            <person name="Takami H."/>
        </authorList>
    </citation>
    <scope>NUCLEOTIDE SEQUENCE</scope>
    <source>
        <strain evidence="1">Expedition CK06-06</strain>
    </source>
</reference>
<evidence type="ECO:0000313" key="1">
    <source>
        <dbReference type="EMBL" id="GAF67899.1"/>
    </source>
</evidence>
<organism evidence="1">
    <name type="scientific">marine sediment metagenome</name>
    <dbReference type="NCBI Taxonomy" id="412755"/>
    <lineage>
        <taxon>unclassified sequences</taxon>
        <taxon>metagenomes</taxon>
        <taxon>ecological metagenomes</taxon>
    </lineage>
</organism>
<dbReference type="Gene3D" id="3.90.550.10">
    <property type="entry name" value="Spore Coat Polysaccharide Biosynthesis Protein SpsA, Chain A"/>
    <property type="match status" value="1"/>
</dbReference>
<name>X0RG77_9ZZZZ</name>
<accession>X0RG77</accession>
<proteinExistence type="predicted"/>
<sequence length="67" mass="8027">IPNAKDMEPYVGETMGLYVIRRKELFESRRRVGYHPYLMDVSDIEAIDIDTEEDFKFAEIVWKGMRR</sequence>
<dbReference type="InterPro" id="IPR029044">
    <property type="entry name" value="Nucleotide-diphossugar_trans"/>
</dbReference>
<dbReference type="AlphaFoldDB" id="X0RG77"/>
<comment type="caution">
    <text evidence="1">The sequence shown here is derived from an EMBL/GenBank/DDBJ whole genome shotgun (WGS) entry which is preliminary data.</text>
</comment>
<dbReference type="SUPFAM" id="SSF53448">
    <property type="entry name" value="Nucleotide-diphospho-sugar transferases"/>
    <property type="match status" value="1"/>
</dbReference>